<feature type="transmembrane region" description="Helical" evidence="1">
    <location>
        <begin position="21"/>
        <end position="41"/>
    </location>
</feature>
<keyword evidence="1" id="KW-0472">Membrane</keyword>
<evidence type="ECO:0000313" key="2">
    <source>
        <dbReference type="EMBL" id="MFB9472507.1"/>
    </source>
</evidence>
<reference evidence="2 3" key="1">
    <citation type="submission" date="2024-09" db="EMBL/GenBank/DDBJ databases">
        <authorList>
            <person name="Sun Q."/>
            <person name="Mori K."/>
        </authorList>
    </citation>
    <scope>NUCLEOTIDE SEQUENCE [LARGE SCALE GENOMIC DNA]</scope>
    <source>
        <strain evidence="2 3">JCM 3324</strain>
    </source>
</reference>
<evidence type="ECO:0000313" key="3">
    <source>
        <dbReference type="Proteomes" id="UP001589568"/>
    </source>
</evidence>
<protein>
    <submittedName>
        <fullName evidence="2">Uncharacterized protein</fullName>
    </submittedName>
</protein>
<evidence type="ECO:0000256" key="1">
    <source>
        <dbReference type="SAM" id="Phobius"/>
    </source>
</evidence>
<accession>A0ABV5NQI3</accession>
<keyword evidence="1" id="KW-0812">Transmembrane</keyword>
<organism evidence="2 3">
    <name type="scientific">Nonomuraea salmonea</name>
    <dbReference type="NCBI Taxonomy" id="46181"/>
    <lineage>
        <taxon>Bacteria</taxon>
        <taxon>Bacillati</taxon>
        <taxon>Actinomycetota</taxon>
        <taxon>Actinomycetes</taxon>
        <taxon>Streptosporangiales</taxon>
        <taxon>Streptosporangiaceae</taxon>
        <taxon>Nonomuraea</taxon>
    </lineage>
</organism>
<proteinExistence type="predicted"/>
<name>A0ABV5NQI3_9ACTN</name>
<feature type="transmembrane region" description="Helical" evidence="1">
    <location>
        <begin position="47"/>
        <end position="72"/>
    </location>
</feature>
<keyword evidence="1" id="KW-1133">Transmembrane helix</keyword>
<comment type="caution">
    <text evidence="2">The sequence shown here is derived from an EMBL/GenBank/DDBJ whole genome shotgun (WGS) entry which is preliminary data.</text>
</comment>
<sequence length="92" mass="9550">MERPTKGIARFAAAHPVRLGVIAGSSTGALMVFFSLIGDALGAEHALALDALLLCLGIAVFLSVTFVGLGYFGRLHSSRPDGNERPGQDEPG</sequence>
<keyword evidence="3" id="KW-1185">Reference proteome</keyword>
<dbReference type="RefSeq" id="WP_345395092.1">
    <property type="nucleotide sequence ID" value="NZ_BAAAXS010000001.1"/>
</dbReference>
<gene>
    <name evidence="2" type="ORF">ACFFR3_23610</name>
</gene>
<dbReference type="Proteomes" id="UP001589568">
    <property type="component" value="Unassembled WGS sequence"/>
</dbReference>
<dbReference type="EMBL" id="JBHMCF010000025">
    <property type="protein sequence ID" value="MFB9472507.1"/>
    <property type="molecule type" value="Genomic_DNA"/>
</dbReference>